<dbReference type="SFLD" id="SFLDS00029">
    <property type="entry name" value="Radical_SAM"/>
    <property type="match status" value="1"/>
</dbReference>
<keyword evidence="18" id="KW-1185">Reference proteome</keyword>
<dbReference type="SFLD" id="SFLDF00314">
    <property type="entry name" value="L-lysine_2_3-aminomutase_(yjeK"/>
    <property type="match status" value="1"/>
</dbReference>
<keyword evidence="11 14" id="KW-0411">Iron-sulfur</keyword>
<dbReference type="InterPro" id="IPR022462">
    <property type="entry name" value="EpmB"/>
</dbReference>
<evidence type="ECO:0000256" key="13">
    <source>
        <dbReference type="ARBA" id="ARBA00030756"/>
    </source>
</evidence>
<dbReference type="EMBL" id="JANATA010000006">
    <property type="protein sequence ID" value="MCP3428298.1"/>
    <property type="molecule type" value="Genomic_DNA"/>
</dbReference>
<keyword evidence="10" id="KW-0408">Iron</keyword>
<dbReference type="PANTHER" id="PTHR30538">
    <property type="entry name" value="LYSINE 2,3-AMINOMUTASE-RELATED"/>
    <property type="match status" value="1"/>
</dbReference>
<dbReference type="RefSeq" id="WP_254099483.1">
    <property type="nucleotide sequence ID" value="NZ_JANATA010000006.1"/>
</dbReference>
<feature type="binding site" evidence="14">
    <location>
        <position position="120"/>
    </location>
    <ligand>
        <name>[4Fe-4S] cluster</name>
        <dbReference type="ChEBI" id="CHEBI:49883"/>
        <note>4Fe-4S-S-AdoMet</note>
    </ligand>
</feature>
<feature type="binding site" evidence="14">
    <location>
        <position position="127"/>
    </location>
    <ligand>
        <name>[4Fe-4S] cluster</name>
        <dbReference type="ChEBI" id="CHEBI:49883"/>
        <note>4Fe-4S-S-AdoMet</note>
    </ligand>
</feature>
<dbReference type="PIRSF" id="PIRSF004911">
    <property type="entry name" value="DUF160"/>
    <property type="match status" value="1"/>
</dbReference>
<accession>A0AA41X1K8</accession>
<comment type="cofactor">
    <cofactor evidence="3">
        <name>[4Fe-4S] cluster</name>
        <dbReference type="ChEBI" id="CHEBI:49883"/>
    </cofactor>
</comment>
<evidence type="ECO:0000313" key="17">
    <source>
        <dbReference type="EMBL" id="MCP3428298.1"/>
    </source>
</evidence>
<evidence type="ECO:0000256" key="11">
    <source>
        <dbReference type="ARBA" id="ARBA00023014"/>
    </source>
</evidence>
<evidence type="ECO:0000256" key="15">
    <source>
        <dbReference type="PIRSR" id="PIRSR603739-50"/>
    </source>
</evidence>
<evidence type="ECO:0000313" key="18">
    <source>
        <dbReference type="Proteomes" id="UP001165413"/>
    </source>
</evidence>
<keyword evidence="6 14" id="KW-0004">4Fe-4S</keyword>
<dbReference type="SFLD" id="SFLDG01070">
    <property type="entry name" value="PLP-dependent"/>
    <property type="match status" value="1"/>
</dbReference>
<evidence type="ECO:0000256" key="3">
    <source>
        <dbReference type="ARBA" id="ARBA00001966"/>
    </source>
</evidence>
<evidence type="ECO:0000256" key="5">
    <source>
        <dbReference type="ARBA" id="ARBA00022363"/>
    </source>
</evidence>
<dbReference type="Pfam" id="PF04055">
    <property type="entry name" value="Radical_SAM"/>
    <property type="match status" value="1"/>
</dbReference>
<dbReference type="GO" id="GO:0016853">
    <property type="term" value="F:isomerase activity"/>
    <property type="evidence" value="ECO:0007669"/>
    <property type="project" value="UniProtKB-KW"/>
</dbReference>
<gene>
    <name evidence="17" type="primary">epmB</name>
    <name evidence="17" type="ORF">NLF92_04990</name>
</gene>
<dbReference type="InterPro" id="IPR003739">
    <property type="entry name" value="Lys_aminomutase/Glu_NH3_mut"/>
</dbReference>
<feature type="modified residue" description="N6-(pyridoxal phosphate)lysine" evidence="15">
    <location>
        <position position="332"/>
    </location>
</feature>
<organism evidence="17 18">
    <name type="scientific">Opacimonas viscosa</name>
    <dbReference type="NCBI Taxonomy" id="2961944"/>
    <lineage>
        <taxon>Bacteria</taxon>
        <taxon>Pseudomonadati</taxon>
        <taxon>Pseudomonadota</taxon>
        <taxon>Gammaproteobacteria</taxon>
        <taxon>Alteromonadales</taxon>
        <taxon>Alteromonadaceae</taxon>
        <taxon>Opacimonas</taxon>
    </lineage>
</organism>
<dbReference type="AlphaFoldDB" id="A0AA41X1K8"/>
<keyword evidence="9 15" id="KW-0663">Pyridoxal phosphate</keyword>
<dbReference type="Proteomes" id="UP001165413">
    <property type="component" value="Unassembled WGS sequence"/>
</dbReference>
<name>A0AA41X1K8_9ALTE</name>
<evidence type="ECO:0000259" key="16">
    <source>
        <dbReference type="PROSITE" id="PS51918"/>
    </source>
</evidence>
<feature type="domain" description="Radical SAM core" evidence="16">
    <location>
        <begin position="106"/>
        <end position="329"/>
    </location>
</feature>
<evidence type="ECO:0000256" key="7">
    <source>
        <dbReference type="ARBA" id="ARBA00022691"/>
    </source>
</evidence>
<dbReference type="PROSITE" id="PS51918">
    <property type="entry name" value="RADICAL_SAM"/>
    <property type="match status" value="1"/>
</dbReference>
<evidence type="ECO:0000256" key="2">
    <source>
        <dbReference type="ARBA" id="ARBA00001933"/>
    </source>
</evidence>
<feature type="binding site" evidence="14">
    <location>
        <position position="124"/>
    </location>
    <ligand>
        <name>[4Fe-4S] cluster</name>
        <dbReference type="ChEBI" id="CHEBI:49883"/>
        <note>4Fe-4S-S-AdoMet</note>
    </ligand>
</feature>
<dbReference type="InterPro" id="IPR013785">
    <property type="entry name" value="Aldolase_TIM"/>
</dbReference>
<comment type="similarity">
    <text evidence="4">Belongs to the radical SAM superfamily. KamA family.</text>
</comment>
<evidence type="ECO:0000256" key="14">
    <source>
        <dbReference type="PIRSR" id="PIRSR004911-1"/>
    </source>
</evidence>
<evidence type="ECO:0000256" key="10">
    <source>
        <dbReference type="ARBA" id="ARBA00023004"/>
    </source>
</evidence>
<dbReference type="InterPro" id="IPR058240">
    <property type="entry name" value="rSAM_sf"/>
</dbReference>
<keyword evidence="7" id="KW-0949">S-adenosyl-L-methionine</keyword>
<dbReference type="InterPro" id="IPR007197">
    <property type="entry name" value="rSAM"/>
</dbReference>
<comment type="caution">
    <text evidence="17">The sequence shown here is derived from an EMBL/GenBank/DDBJ whole genome shotgun (WGS) entry which is preliminary data.</text>
</comment>
<dbReference type="NCBIfam" id="TIGR03821">
    <property type="entry name" value="EFP_modif_epmB"/>
    <property type="match status" value="1"/>
</dbReference>
<comment type="catalytic activity">
    <reaction evidence="1">
        <text>L-lysine = D-beta-lysine</text>
        <dbReference type="Rhea" id="RHEA:44148"/>
        <dbReference type="ChEBI" id="CHEBI:32551"/>
        <dbReference type="ChEBI" id="CHEBI:84138"/>
    </reaction>
</comment>
<keyword evidence="12" id="KW-0413">Isomerase</keyword>
<dbReference type="NCBIfam" id="TIGR00238">
    <property type="entry name" value="KamA family radical SAM protein"/>
    <property type="match status" value="1"/>
</dbReference>
<comment type="cofactor">
    <cofactor evidence="2 15">
        <name>pyridoxal 5'-phosphate</name>
        <dbReference type="ChEBI" id="CHEBI:597326"/>
    </cofactor>
</comment>
<sequence length="339" mass="38685">MVHNIHKNLLSVEPNWQKELANSFTDPEDLLSYLELPLAKYTQHSKARRLFPMRVPYFFASLMAKGQADDPLLKQVLPLADEFLEVDGFVTDPLEELDNAKDGIVHKYHNRLLLIVKGGCAVNCRYCFRRHFPYGEHQNNKTQWREHFAYIHAHTELDEIILSGGDPLMSNDDHIAWLIEQIEAIAHIKRLRIHTRLPVVLPNRVTERLAQLLAHSRLQSIVVLHINHPNEISPELTTKVHALKQHNVTVLNQAVLLKGVNANAQTQMALNEALFSAGIMPYYLHMFDRVKGAHHFAVNDNEAIGIMQEVIKQQSGYMIPKLVREIGGEPSKTPIDLSI</sequence>
<proteinExistence type="inferred from homology"/>
<dbReference type="SUPFAM" id="SSF102114">
    <property type="entry name" value="Radical SAM enzymes"/>
    <property type="match status" value="1"/>
</dbReference>
<evidence type="ECO:0000256" key="12">
    <source>
        <dbReference type="ARBA" id="ARBA00023235"/>
    </source>
</evidence>
<dbReference type="Gene3D" id="3.20.20.70">
    <property type="entry name" value="Aldolase class I"/>
    <property type="match status" value="1"/>
</dbReference>
<evidence type="ECO:0000256" key="4">
    <source>
        <dbReference type="ARBA" id="ARBA00008703"/>
    </source>
</evidence>
<keyword evidence="8 14" id="KW-0479">Metal-binding</keyword>
<protein>
    <recommendedName>
        <fullName evidence="5">L-lysine 2,3-aminomutase</fullName>
    </recommendedName>
    <alternativeName>
        <fullName evidence="13">EF-P post-translational modification enzyme B</fullName>
    </alternativeName>
</protein>
<dbReference type="GO" id="GO:0051539">
    <property type="term" value="F:4 iron, 4 sulfur cluster binding"/>
    <property type="evidence" value="ECO:0007669"/>
    <property type="project" value="UniProtKB-KW"/>
</dbReference>
<evidence type="ECO:0000256" key="1">
    <source>
        <dbReference type="ARBA" id="ARBA00001352"/>
    </source>
</evidence>
<dbReference type="PANTHER" id="PTHR30538:SF1">
    <property type="entry name" value="L-LYSINE 2,3-AMINOMUTASE"/>
    <property type="match status" value="1"/>
</dbReference>
<reference evidence="17" key="1">
    <citation type="submission" date="2022-07" db="EMBL/GenBank/DDBJ databases">
        <title>Characterization of the Novel Bacterium Alteromonas immobilis LMIT006 and Alteromonas gregis LMIT007.</title>
        <authorList>
            <person name="Lin X."/>
        </authorList>
    </citation>
    <scope>NUCLEOTIDE SEQUENCE</scope>
    <source>
        <strain evidence="17">LMIT007</strain>
    </source>
</reference>
<evidence type="ECO:0000256" key="9">
    <source>
        <dbReference type="ARBA" id="ARBA00022898"/>
    </source>
</evidence>
<dbReference type="GO" id="GO:0046872">
    <property type="term" value="F:metal ion binding"/>
    <property type="evidence" value="ECO:0007669"/>
    <property type="project" value="UniProtKB-KW"/>
</dbReference>
<evidence type="ECO:0000256" key="8">
    <source>
        <dbReference type="ARBA" id="ARBA00022723"/>
    </source>
</evidence>
<evidence type="ECO:0000256" key="6">
    <source>
        <dbReference type="ARBA" id="ARBA00022485"/>
    </source>
</evidence>
<dbReference type="CDD" id="cd01335">
    <property type="entry name" value="Radical_SAM"/>
    <property type="match status" value="1"/>
</dbReference>